<accession>A0ABV8LSP1</accession>
<name>A0ABV8LSP1_9ACTN</name>
<sequence>MPNRTTSWIHESWLVANQQPDSPAVRLGHVAKSSADSESGSPARRVSEVVSSTQSLLDDDLTAAILAAFQPRRGDLATLESGDREQLTAFLREHHGASVVTEFRGEPFEGQLESSSFWDFLTPEERCVMTNALEEGYLTEVIPDFLREADTDALRVLVPHFATIVADLIEREMIEIREADDGDWDAAQPLTEAEIQATLADPGAWLPTEDEPARRVMLRALAG</sequence>
<evidence type="ECO:0000313" key="2">
    <source>
        <dbReference type="Proteomes" id="UP001595816"/>
    </source>
</evidence>
<protein>
    <submittedName>
        <fullName evidence="1">Uncharacterized protein</fullName>
    </submittedName>
</protein>
<proteinExistence type="predicted"/>
<evidence type="ECO:0000313" key="1">
    <source>
        <dbReference type="EMBL" id="MFC4134087.1"/>
    </source>
</evidence>
<organism evidence="1 2">
    <name type="scientific">Hamadaea flava</name>
    <dbReference type="NCBI Taxonomy" id="1742688"/>
    <lineage>
        <taxon>Bacteria</taxon>
        <taxon>Bacillati</taxon>
        <taxon>Actinomycetota</taxon>
        <taxon>Actinomycetes</taxon>
        <taxon>Micromonosporales</taxon>
        <taxon>Micromonosporaceae</taxon>
        <taxon>Hamadaea</taxon>
    </lineage>
</organism>
<dbReference type="Proteomes" id="UP001595816">
    <property type="component" value="Unassembled WGS sequence"/>
</dbReference>
<gene>
    <name evidence="1" type="ORF">ACFOZ4_26040</name>
</gene>
<keyword evidence="2" id="KW-1185">Reference proteome</keyword>
<dbReference type="RefSeq" id="WP_253761726.1">
    <property type="nucleotide sequence ID" value="NZ_JAMZDZ010000001.1"/>
</dbReference>
<comment type="caution">
    <text evidence="1">The sequence shown here is derived from an EMBL/GenBank/DDBJ whole genome shotgun (WGS) entry which is preliminary data.</text>
</comment>
<dbReference type="EMBL" id="JBHSAY010000015">
    <property type="protein sequence ID" value="MFC4134087.1"/>
    <property type="molecule type" value="Genomic_DNA"/>
</dbReference>
<reference evidence="2" key="1">
    <citation type="journal article" date="2019" name="Int. J. Syst. Evol. Microbiol.">
        <title>The Global Catalogue of Microorganisms (GCM) 10K type strain sequencing project: providing services to taxonomists for standard genome sequencing and annotation.</title>
        <authorList>
            <consortium name="The Broad Institute Genomics Platform"/>
            <consortium name="The Broad Institute Genome Sequencing Center for Infectious Disease"/>
            <person name="Wu L."/>
            <person name="Ma J."/>
        </authorList>
    </citation>
    <scope>NUCLEOTIDE SEQUENCE [LARGE SCALE GENOMIC DNA]</scope>
    <source>
        <strain evidence="2">CGMCC 4.7289</strain>
    </source>
</reference>